<evidence type="ECO:0000313" key="2">
    <source>
        <dbReference type="EMBL" id="OCF25164.1"/>
    </source>
</evidence>
<reference evidence="3" key="4">
    <citation type="submission" date="2024-02" db="EMBL/GenBank/DDBJ databases">
        <title>Comparative genomics of Cryptococcus and Kwoniella reveals pathogenesis evolution and contrasting modes of karyotype evolution via chromosome fusion or intercentromeric recombination.</title>
        <authorList>
            <person name="Coelho M.A."/>
            <person name="David-Palma M."/>
            <person name="Shea T."/>
            <person name="Bowers K."/>
            <person name="McGinley-Smith S."/>
            <person name="Mohammad A.W."/>
            <person name="Gnirke A."/>
            <person name="Yurkov A.M."/>
            <person name="Nowrousian M."/>
            <person name="Sun S."/>
            <person name="Cuomo C.A."/>
            <person name="Heitman J."/>
        </authorList>
    </citation>
    <scope>NUCLEOTIDE SEQUENCE</scope>
    <source>
        <strain evidence="3">CBS 10118</strain>
    </source>
</reference>
<evidence type="ECO:0000256" key="1">
    <source>
        <dbReference type="SAM" id="SignalP"/>
    </source>
</evidence>
<dbReference type="EMBL" id="KI894021">
    <property type="protein sequence ID" value="OCF25164.1"/>
    <property type="molecule type" value="Genomic_DNA"/>
</dbReference>
<sequence>MRSIISLTFLLIATLFSSVLASYVDMVIDSEKDLARTLDQFVEDHPDTYDFIAKSFDGRIVIQVRFEDDTVGIEGFFTETPELLDDLDVAQQSILSATTPQGLDEQSGTTLDSLQAYRYRAPEEEGIEKRLICQPCRYCLREVNEHLKKRVSLCVNLPSDPSLDDKLTARHRANVGTLKASAAFRCRSHTMIPDLRFKGFVQAV</sequence>
<keyword evidence="1" id="KW-0732">Signal</keyword>
<reference evidence="3" key="2">
    <citation type="submission" date="2013-07" db="EMBL/GenBank/DDBJ databases">
        <authorList>
            <consortium name="The Broad Institute Genome Sequencing Platform"/>
            <person name="Cuomo C."/>
            <person name="Litvintseva A."/>
            <person name="Chen Y."/>
            <person name="Heitman J."/>
            <person name="Sun S."/>
            <person name="Springer D."/>
            <person name="Dromer F."/>
            <person name="Young S.K."/>
            <person name="Zeng Q."/>
            <person name="Gargeya S."/>
            <person name="Fitzgerald M."/>
            <person name="Abouelleil A."/>
            <person name="Alvarado L."/>
            <person name="Berlin A.M."/>
            <person name="Chapman S.B."/>
            <person name="Dewar J."/>
            <person name="Goldberg J."/>
            <person name="Griggs A."/>
            <person name="Gujja S."/>
            <person name="Hansen M."/>
            <person name="Howarth C."/>
            <person name="Imamovic A."/>
            <person name="Larimer J."/>
            <person name="McCowan C."/>
            <person name="Murphy C."/>
            <person name="Pearson M."/>
            <person name="Priest M."/>
            <person name="Roberts A."/>
            <person name="Saif S."/>
            <person name="Shea T."/>
            <person name="Sykes S."/>
            <person name="Wortman J."/>
            <person name="Nusbaum C."/>
            <person name="Birren B."/>
        </authorList>
    </citation>
    <scope>NUCLEOTIDE SEQUENCE</scope>
    <source>
        <strain evidence="3">CBS 10118</strain>
    </source>
</reference>
<dbReference type="OrthoDB" id="2565689at2759"/>
<feature type="chain" id="PRO_5042334790" evidence="1">
    <location>
        <begin position="22"/>
        <end position="204"/>
    </location>
</feature>
<dbReference type="KEGG" id="kbi:30209373"/>
<evidence type="ECO:0000313" key="4">
    <source>
        <dbReference type="Proteomes" id="UP000092730"/>
    </source>
</evidence>
<reference evidence="2" key="3">
    <citation type="submission" date="2014-01" db="EMBL/GenBank/DDBJ databases">
        <title>Evolution of pathogenesis and genome organization in the Tremellales.</title>
        <authorList>
            <person name="Cuomo C."/>
            <person name="Litvintseva A."/>
            <person name="Heitman J."/>
            <person name="Chen Y."/>
            <person name="Sun S."/>
            <person name="Springer D."/>
            <person name="Dromer F."/>
            <person name="Young S."/>
            <person name="Zeng Q."/>
            <person name="Chapman S."/>
            <person name="Gujja S."/>
            <person name="Saif S."/>
            <person name="Birren B."/>
        </authorList>
    </citation>
    <scope>NUCLEOTIDE SEQUENCE</scope>
    <source>
        <strain evidence="2">CBS 10118</strain>
    </source>
</reference>
<name>A0A1B9G2B8_9TREE</name>
<dbReference type="AlphaFoldDB" id="A0A1B9G2B8"/>
<dbReference type="VEuPathDB" id="FungiDB:I302_04974"/>
<organism evidence="2">
    <name type="scientific">Kwoniella bestiolae CBS 10118</name>
    <dbReference type="NCBI Taxonomy" id="1296100"/>
    <lineage>
        <taxon>Eukaryota</taxon>
        <taxon>Fungi</taxon>
        <taxon>Dikarya</taxon>
        <taxon>Basidiomycota</taxon>
        <taxon>Agaricomycotina</taxon>
        <taxon>Tremellomycetes</taxon>
        <taxon>Tremellales</taxon>
        <taxon>Cryptococcaceae</taxon>
        <taxon>Kwoniella</taxon>
    </lineage>
</organism>
<reference evidence="2" key="1">
    <citation type="submission" date="2013-07" db="EMBL/GenBank/DDBJ databases">
        <title>The Genome Sequence of Cryptococcus bestiolae CBS10118.</title>
        <authorList>
            <consortium name="The Broad Institute Genome Sequencing Platform"/>
            <person name="Cuomo C."/>
            <person name="Litvintseva A."/>
            <person name="Chen Y."/>
            <person name="Heitman J."/>
            <person name="Sun S."/>
            <person name="Springer D."/>
            <person name="Dromer F."/>
            <person name="Young S.K."/>
            <person name="Zeng Q."/>
            <person name="Gargeya S."/>
            <person name="Fitzgerald M."/>
            <person name="Abouelleil A."/>
            <person name="Alvarado L."/>
            <person name="Berlin A.M."/>
            <person name="Chapman S.B."/>
            <person name="Dewar J."/>
            <person name="Goldberg J."/>
            <person name="Griggs A."/>
            <person name="Gujja S."/>
            <person name="Hansen M."/>
            <person name="Howarth C."/>
            <person name="Imamovic A."/>
            <person name="Larimer J."/>
            <person name="McCowan C."/>
            <person name="Murphy C."/>
            <person name="Pearson M."/>
            <person name="Priest M."/>
            <person name="Roberts A."/>
            <person name="Saif S."/>
            <person name="Shea T."/>
            <person name="Sykes S."/>
            <person name="Wortman J."/>
            <person name="Nusbaum C."/>
            <person name="Birren B."/>
        </authorList>
    </citation>
    <scope>NUCLEOTIDE SEQUENCE [LARGE SCALE GENOMIC DNA]</scope>
    <source>
        <strain evidence="2">CBS 10118</strain>
    </source>
</reference>
<evidence type="ECO:0000313" key="3">
    <source>
        <dbReference type="EMBL" id="WVW83829.1"/>
    </source>
</evidence>
<protein>
    <submittedName>
        <fullName evidence="2">Uncharacterized protein</fullName>
    </submittedName>
</protein>
<feature type="signal peptide" evidence="1">
    <location>
        <begin position="1"/>
        <end position="21"/>
    </location>
</feature>
<accession>A0A1B9G2B8</accession>
<keyword evidence="4" id="KW-1185">Reference proteome</keyword>
<dbReference type="GeneID" id="30209373"/>
<gene>
    <name evidence="2" type="ORF">I302_04974</name>
    <name evidence="3" type="ORF">I302_105850</name>
</gene>
<dbReference type="EMBL" id="CP144544">
    <property type="protein sequence ID" value="WVW83829.1"/>
    <property type="molecule type" value="Genomic_DNA"/>
</dbReference>
<dbReference type="RefSeq" id="XP_019046234.1">
    <property type="nucleotide sequence ID" value="XM_019191604.1"/>
</dbReference>
<dbReference type="Proteomes" id="UP000092730">
    <property type="component" value="Chromosome 4"/>
</dbReference>
<proteinExistence type="predicted"/>